<protein>
    <submittedName>
        <fullName evidence="1">Uncharacterized protein</fullName>
    </submittedName>
</protein>
<dbReference type="SMART" id="SM00697">
    <property type="entry name" value="DM8"/>
    <property type="match status" value="1"/>
</dbReference>
<proteinExistence type="predicted"/>
<dbReference type="PANTHER" id="PTHR20898">
    <property type="entry name" value="DAEDALUS ON 3-RELATED-RELATED"/>
    <property type="match status" value="1"/>
</dbReference>
<comment type="caution">
    <text evidence="1">The sequence shown here is derived from an EMBL/GenBank/DDBJ whole genome shotgun (WGS) entry which is preliminary data.</text>
</comment>
<evidence type="ECO:0000313" key="1">
    <source>
        <dbReference type="EMBL" id="KAG5668974.1"/>
    </source>
</evidence>
<sequence length="224" mass="26565">MLIKVFIILTTNFAANSRDEPLVKFTSVKCTSTKSIISKCFVKAYSRKNTTLNVYLNITKEFKELNVNFMIQYRHLIPQYRTIVNVTFDFCRVRKIYLRRPAQVQSAQACADFFAGLRRHLTPQYRTIINVTFDFCHAMEFKDHPLMNWILNLWSENFRKNIHECPYKTGSMNFENLYILVHRLVSRFAGGSYKIILRFYNKDDSNIITVMFTLEFITIDREAF</sequence>
<dbReference type="AlphaFoldDB" id="A0A9J6BHP3"/>
<reference evidence="1" key="1">
    <citation type="submission" date="2021-03" db="EMBL/GenBank/DDBJ databases">
        <title>Chromosome level genome of the anhydrobiotic midge Polypedilum vanderplanki.</title>
        <authorList>
            <person name="Yoshida Y."/>
            <person name="Kikawada T."/>
            <person name="Gusev O."/>
        </authorList>
    </citation>
    <scope>NUCLEOTIDE SEQUENCE</scope>
    <source>
        <strain evidence="1">NIAS01</strain>
        <tissue evidence="1">Whole body or cell culture</tissue>
    </source>
</reference>
<keyword evidence="2" id="KW-1185">Reference proteome</keyword>
<gene>
    <name evidence="1" type="ORF">PVAND_016878</name>
</gene>
<name>A0A9J6BHP3_POLVA</name>
<dbReference type="Pfam" id="PF06477">
    <property type="entry name" value="DUF1091"/>
    <property type="match status" value="1"/>
</dbReference>
<organism evidence="1 2">
    <name type="scientific">Polypedilum vanderplanki</name>
    <name type="common">Sleeping chironomid midge</name>
    <dbReference type="NCBI Taxonomy" id="319348"/>
    <lineage>
        <taxon>Eukaryota</taxon>
        <taxon>Metazoa</taxon>
        <taxon>Ecdysozoa</taxon>
        <taxon>Arthropoda</taxon>
        <taxon>Hexapoda</taxon>
        <taxon>Insecta</taxon>
        <taxon>Pterygota</taxon>
        <taxon>Neoptera</taxon>
        <taxon>Endopterygota</taxon>
        <taxon>Diptera</taxon>
        <taxon>Nematocera</taxon>
        <taxon>Chironomoidea</taxon>
        <taxon>Chironomidae</taxon>
        <taxon>Chironominae</taxon>
        <taxon>Polypedilum</taxon>
        <taxon>Polypedilum</taxon>
    </lineage>
</organism>
<accession>A0A9J6BHP3</accession>
<dbReference type="InterPro" id="IPR010512">
    <property type="entry name" value="DUF1091"/>
</dbReference>
<dbReference type="EMBL" id="JADBJN010000004">
    <property type="protein sequence ID" value="KAG5668974.1"/>
    <property type="molecule type" value="Genomic_DNA"/>
</dbReference>
<evidence type="ECO:0000313" key="2">
    <source>
        <dbReference type="Proteomes" id="UP001107558"/>
    </source>
</evidence>
<dbReference type="Proteomes" id="UP001107558">
    <property type="component" value="Chromosome 4"/>
</dbReference>
<dbReference type="PANTHER" id="PTHR20898:SF0">
    <property type="entry name" value="DAEDALUS ON 3-RELATED"/>
    <property type="match status" value="1"/>
</dbReference>